<dbReference type="RefSeq" id="WP_005182220.1">
    <property type="nucleotide sequence ID" value="NZ_CP045804.1"/>
</dbReference>
<reference evidence="3" key="1">
    <citation type="journal article" date="2021" name="Nat. Microbiol.">
        <title>Cocultivation of an ultrasmall environmental parasitic bacterium with lytic ability against bacteria associated with wastewater foams.</title>
        <authorList>
            <person name="Batinovic S."/>
            <person name="Rose J.J.A."/>
            <person name="Ratcliffe J."/>
            <person name="Seviour R.J."/>
            <person name="Petrovski S."/>
        </authorList>
    </citation>
    <scope>NUCLEOTIDE SEQUENCE</scope>
    <source>
        <strain evidence="3">CON44</strain>
    </source>
</reference>
<accession>A0A857MCU8</accession>
<dbReference type="AlphaFoldDB" id="A0A857MCU8"/>
<dbReference type="EMBL" id="CP045810">
    <property type="protein sequence ID" value="QHN40286.1"/>
    <property type="molecule type" value="Genomic_DNA"/>
</dbReference>
<keyword evidence="2" id="KW-0472">Membrane</keyword>
<evidence type="ECO:0008006" key="4">
    <source>
        <dbReference type="Google" id="ProtNLM"/>
    </source>
</evidence>
<keyword evidence="2" id="KW-0812">Transmembrane</keyword>
<organism evidence="3">
    <name type="scientific">Gordonia amarae</name>
    <dbReference type="NCBI Taxonomy" id="36821"/>
    <lineage>
        <taxon>Bacteria</taxon>
        <taxon>Bacillati</taxon>
        <taxon>Actinomycetota</taxon>
        <taxon>Actinomycetes</taxon>
        <taxon>Mycobacteriales</taxon>
        <taxon>Gordoniaceae</taxon>
        <taxon>Gordonia</taxon>
    </lineage>
</organism>
<name>A0A857MCU8_9ACTN</name>
<evidence type="ECO:0000256" key="1">
    <source>
        <dbReference type="SAM" id="MobiDB-lite"/>
    </source>
</evidence>
<evidence type="ECO:0000313" key="3">
    <source>
        <dbReference type="EMBL" id="QHN40286.1"/>
    </source>
</evidence>
<feature type="transmembrane region" description="Helical" evidence="2">
    <location>
        <begin position="101"/>
        <end position="121"/>
    </location>
</feature>
<feature type="region of interest" description="Disordered" evidence="1">
    <location>
        <begin position="125"/>
        <end position="162"/>
    </location>
</feature>
<feature type="compositionally biased region" description="Low complexity" evidence="1">
    <location>
        <begin position="148"/>
        <end position="158"/>
    </location>
</feature>
<gene>
    <name evidence="3" type="ORF">GII30_15025</name>
</gene>
<evidence type="ECO:0000256" key="2">
    <source>
        <dbReference type="SAM" id="Phobius"/>
    </source>
</evidence>
<proteinExistence type="predicted"/>
<feature type="compositionally biased region" description="Polar residues" evidence="1">
    <location>
        <begin position="127"/>
        <end position="142"/>
    </location>
</feature>
<protein>
    <recommendedName>
        <fullName evidence="4">J domain-containing protein</fullName>
    </recommendedName>
</protein>
<keyword evidence="2" id="KW-1133">Transmembrane helix</keyword>
<sequence length="345" mass="36644">MPGIDLYAIYNLDRSRPPEVLAAQLTDALNRTDPRDTVLRNRIETARAVLGDPQRRAHYDHRLTRPQPVTEEELSRIAGRPVPTAPRTGLAAAFASTQVRLLAGVAIVLAVVLVVVVAVLASGGDDASTTQASDRGATSASPTRAVESSASPSSATSADRWNCRPVPANKVYDTLNEAVPRATFVIERTVDLPSTFSGLRRVTFSDNGDFSDRFNYEGLNQLADGSVAVSLNQPPQTVLNMYRQERAAVAVVTPDGSVADRGVVAADARPRRAAGGHSQVRAQLDIAGQPADYTSYGGRMIGAINSITDPSVVFVLLPESDKLYIGGLFDLGSTPISDAVAACHQ</sequence>